<dbReference type="InterPro" id="IPR050264">
    <property type="entry name" value="Bact_CCA-adding_enz_type3_sf"/>
</dbReference>
<dbReference type="InterPro" id="IPR003607">
    <property type="entry name" value="HD/PDEase_dom"/>
</dbReference>
<keyword evidence="5" id="KW-0479">Metal-binding</keyword>
<keyword evidence="8" id="KW-0694">RNA-binding</keyword>
<dbReference type="GO" id="GO:0000049">
    <property type="term" value="F:tRNA binding"/>
    <property type="evidence" value="ECO:0007669"/>
    <property type="project" value="TreeGrafter"/>
</dbReference>
<name>A0A1G1XLF1_9BACT</name>
<feature type="domain" description="HD" evidence="9">
    <location>
        <begin position="252"/>
        <end position="372"/>
    </location>
</feature>
<dbReference type="GO" id="GO:0016779">
    <property type="term" value="F:nucleotidyltransferase activity"/>
    <property type="evidence" value="ECO:0007669"/>
    <property type="project" value="UniProtKB-KW"/>
</dbReference>
<proteinExistence type="inferred from homology"/>
<reference evidence="10 11" key="1">
    <citation type="journal article" date="2016" name="Nat. Commun.">
        <title>Thousands of microbial genomes shed light on interconnected biogeochemical processes in an aquifer system.</title>
        <authorList>
            <person name="Anantharaman K."/>
            <person name="Brown C.T."/>
            <person name="Hug L.A."/>
            <person name="Sharon I."/>
            <person name="Castelle C.J."/>
            <person name="Probst A.J."/>
            <person name="Thomas B.C."/>
            <person name="Singh A."/>
            <person name="Wilkins M.J."/>
            <person name="Karaoz U."/>
            <person name="Brodie E.L."/>
            <person name="Williams K.H."/>
            <person name="Hubbard S.S."/>
            <person name="Banfield J.F."/>
        </authorList>
    </citation>
    <scope>NUCLEOTIDE SEQUENCE [LARGE SCALE GENOMIC DNA]</scope>
</reference>
<dbReference type="InterPro" id="IPR006675">
    <property type="entry name" value="HDIG_dom"/>
</dbReference>
<dbReference type="AlphaFoldDB" id="A0A1G1XLF1"/>
<evidence type="ECO:0000256" key="1">
    <source>
        <dbReference type="ARBA" id="ARBA00001946"/>
    </source>
</evidence>
<evidence type="ECO:0000256" key="2">
    <source>
        <dbReference type="ARBA" id="ARBA00022679"/>
    </source>
</evidence>
<evidence type="ECO:0000256" key="4">
    <source>
        <dbReference type="ARBA" id="ARBA00022695"/>
    </source>
</evidence>
<keyword evidence="6" id="KW-0547">Nucleotide-binding</keyword>
<dbReference type="InterPro" id="IPR032828">
    <property type="entry name" value="PolyA_RNA-bd"/>
</dbReference>
<dbReference type="CDD" id="cd00077">
    <property type="entry name" value="HDc"/>
    <property type="match status" value="1"/>
</dbReference>
<dbReference type="Pfam" id="PF12627">
    <property type="entry name" value="PolyA_pol_RNAbd"/>
    <property type="match status" value="1"/>
</dbReference>
<dbReference type="GO" id="GO:0008033">
    <property type="term" value="P:tRNA processing"/>
    <property type="evidence" value="ECO:0007669"/>
    <property type="project" value="UniProtKB-KW"/>
</dbReference>
<keyword evidence="2 8" id="KW-0808">Transferase</keyword>
<organism evidence="10 11">
    <name type="scientific">Candidatus Brennerbacteria bacterium RIFOXYD1_FULL_41_16</name>
    <dbReference type="NCBI Taxonomy" id="1797529"/>
    <lineage>
        <taxon>Bacteria</taxon>
        <taxon>Candidatus Brenneribacteriota</taxon>
    </lineage>
</organism>
<dbReference type="Pfam" id="PF01743">
    <property type="entry name" value="PolyA_pol"/>
    <property type="match status" value="1"/>
</dbReference>
<keyword evidence="4" id="KW-0548">Nucleotidyltransferase</keyword>
<dbReference type="Proteomes" id="UP000178570">
    <property type="component" value="Unassembled WGS sequence"/>
</dbReference>
<evidence type="ECO:0000256" key="5">
    <source>
        <dbReference type="ARBA" id="ARBA00022723"/>
    </source>
</evidence>
<sequence length="486" mass="55767">MKIPEEVITVARSLSRVGFSVYLVGGWLRDALLRRESASAPDLATNALPEEIQKIFPDSVYENEFGTVLVKSGSENEDLKIIEITTFRTEKNYFDKRHPDSVQFVKNIEEDLARRDITINALAFNLDEKVVGNILDLFDGQKDIENKIIRAVGDPQKRFEEDALRLMRAVRFACQLGFAIEEKTLAAIKKNAPLLKEIAEERIRDEFSKIMMTKRAKVGIELLEETGLLKFIMPELREGIGVAQNLHHIYSVWEHNLLALDYAAKKDFSLELRLASLLHDVGKPRTKSGEGKYATFYAHEIVGARMAKKILENLKFSKETVEKVVHLVRYHLFYYNVGEVTEAGVRRFIARVGIEQIDDLLKIRQADRIGSGVPKAVPYKLRHLLFMIDKVRQDPISPKMLKINGLQVMEILKIQPGPRVGWILGVLLEEVLDEPHKNIEDYLGKRVKEFGELSDGELLKMSEKSRQTKQEFEQEVEEETKKKYYV</sequence>
<dbReference type="InterPro" id="IPR002646">
    <property type="entry name" value="PolA_pol_head_dom"/>
</dbReference>
<dbReference type="Gene3D" id="1.10.3090.10">
    <property type="entry name" value="cca-adding enzyme, domain 2"/>
    <property type="match status" value="1"/>
</dbReference>
<dbReference type="Gene3D" id="3.30.460.10">
    <property type="entry name" value="Beta Polymerase, domain 2"/>
    <property type="match status" value="1"/>
</dbReference>
<dbReference type="EMBL" id="MHHY01000006">
    <property type="protein sequence ID" value="OGY40782.1"/>
    <property type="molecule type" value="Genomic_DNA"/>
</dbReference>
<evidence type="ECO:0000259" key="9">
    <source>
        <dbReference type="PROSITE" id="PS51831"/>
    </source>
</evidence>
<evidence type="ECO:0000313" key="10">
    <source>
        <dbReference type="EMBL" id="OGY40782.1"/>
    </source>
</evidence>
<dbReference type="InterPro" id="IPR043519">
    <property type="entry name" value="NT_sf"/>
</dbReference>
<dbReference type="Gene3D" id="1.10.246.80">
    <property type="match status" value="1"/>
</dbReference>
<evidence type="ECO:0000256" key="3">
    <source>
        <dbReference type="ARBA" id="ARBA00022694"/>
    </source>
</evidence>
<dbReference type="PANTHER" id="PTHR46173:SF1">
    <property type="entry name" value="CCA TRNA NUCLEOTIDYLTRANSFERASE 1, MITOCHONDRIAL"/>
    <property type="match status" value="1"/>
</dbReference>
<dbReference type="STRING" id="1797529.A2570_01335"/>
<dbReference type="SUPFAM" id="SSF81301">
    <property type="entry name" value="Nucleotidyltransferase"/>
    <property type="match status" value="1"/>
</dbReference>
<protein>
    <recommendedName>
        <fullName evidence="9">HD domain-containing protein</fullName>
    </recommendedName>
</protein>
<accession>A0A1G1XLF1</accession>
<dbReference type="NCBIfam" id="TIGR00277">
    <property type="entry name" value="HDIG"/>
    <property type="match status" value="1"/>
</dbReference>
<dbReference type="Pfam" id="PF01966">
    <property type="entry name" value="HD"/>
    <property type="match status" value="1"/>
</dbReference>
<dbReference type="CDD" id="cd05398">
    <property type="entry name" value="NT_ClassII-CCAase"/>
    <property type="match status" value="1"/>
</dbReference>
<keyword evidence="7" id="KW-0460">Magnesium</keyword>
<evidence type="ECO:0000256" key="7">
    <source>
        <dbReference type="ARBA" id="ARBA00022842"/>
    </source>
</evidence>
<dbReference type="SUPFAM" id="SSF81891">
    <property type="entry name" value="Poly A polymerase C-terminal region-like"/>
    <property type="match status" value="1"/>
</dbReference>
<keyword evidence="3" id="KW-0819">tRNA processing</keyword>
<dbReference type="PROSITE" id="PS51831">
    <property type="entry name" value="HD"/>
    <property type="match status" value="1"/>
</dbReference>
<evidence type="ECO:0000313" key="11">
    <source>
        <dbReference type="Proteomes" id="UP000178570"/>
    </source>
</evidence>
<evidence type="ECO:0000256" key="8">
    <source>
        <dbReference type="RuleBase" id="RU003953"/>
    </source>
</evidence>
<dbReference type="PANTHER" id="PTHR46173">
    <property type="entry name" value="CCA TRNA NUCLEOTIDYLTRANSFERASE 1, MITOCHONDRIAL"/>
    <property type="match status" value="1"/>
</dbReference>
<evidence type="ECO:0000256" key="6">
    <source>
        <dbReference type="ARBA" id="ARBA00022741"/>
    </source>
</evidence>
<dbReference type="GO" id="GO:0000166">
    <property type="term" value="F:nucleotide binding"/>
    <property type="evidence" value="ECO:0007669"/>
    <property type="project" value="UniProtKB-KW"/>
</dbReference>
<dbReference type="InterPro" id="IPR006674">
    <property type="entry name" value="HD_domain"/>
</dbReference>
<comment type="caution">
    <text evidence="10">The sequence shown here is derived from an EMBL/GenBank/DDBJ whole genome shotgun (WGS) entry which is preliminary data.</text>
</comment>
<comment type="similarity">
    <text evidence="8">Belongs to the tRNA nucleotidyltransferase/poly(A) polymerase family.</text>
</comment>
<dbReference type="GO" id="GO:0046872">
    <property type="term" value="F:metal ion binding"/>
    <property type="evidence" value="ECO:0007669"/>
    <property type="project" value="UniProtKB-KW"/>
</dbReference>
<gene>
    <name evidence="10" type="ORF">A2570_01335</name>
</gene>
<comment type="cofactor">
    <cofactor evidence="1">
        <name>Mg(2+)</name>
        <dbReference type="ChEBI" id="CHEBI:18420"/>
    </cofactor>
</comment>